<dbReference type="EMBL" id="CAVNYO010000405">
    <property type="protein sequence ID" value="CAK5275489.1"/>
    <property type="molecule type" value="Genomic_DNA"/>
</dbReference>
<dbReference type="Pfam" id="PF05615">
    <property type="entry name" value="THOC7"/>
    <property type="match status" value="1"/>
</dbReference>
<gene>
    <name evidence="5" type="ORF">MYCIT1_LOCUS23276</name>
</gene>
<feature type="compositionally biased region" description="Acidic residues" evidence="4">
    <location>
        <begin position="322"/>
        <end position="342"/>
    </location>
</feature>
<sequence>MRSQSRRHDHHCASSACLVTVAVNGITSVDLLIANSSSPEKSSSAMANATQQPVSVTITLEEEDRIVNARIMNDDKPIKRVIKKFHNYTQISHPPPFPIITVASPGSAATQSATPLEDAREAFLLELTSFELMLRKSVMICEAEARQVDEYERETRRINDEHGTLRGQIEQLKTALEQEQLMRKRKMEYEFVAEKVNTLPSREELELSIKSLENDMATIRDEHERQNRAIHTQKAALDAIVTDLNALRSLGPESAAMNEIPPEDAEVPDVEPAKMEISTSMDVEEAGSEPVEPKGDDIEMGEVEEPPEIKAHHRSKQRLEEREEGEASDPESSDLSEPPDDI</sequence>
<keyword evidence="6" id="KW-1185">Reference proteome</keyword>
<name>A0AAD2HEY3_9AGAR</name>
<dbReference type="AlphaFoldDB" id="A0AAD2HEY3"/>
<comment type="caution">
    <text evidence="5">The sequence shown here is derived from an EMBL/GenBank/DDBJ whole genome shotgun (WGS) entry which is preliminary data.</text>
</comment>
<evidence type="ECO:0000256" key="1">
    <source>
        <dbReference type="ARBA" id="ARBA00004123"/>
    </source>
</evidence>
<dbReference type="InterPro" id="IPR008501">
    <property type="entry name" value="THOC7/Mft1"/>
</dbReference>
<evidence type="ECO:0000313" key="6">
    <source>
        <dbReference type="Proteomes" id="UP001295794"/>
    </source>
</evidence>
<feature type="region of interest" description="Disordered" evidence="4">
    <location>
        <begin position="253"/>
        <end position="342"/>
    </location>
</feature>
<comment type="subcellular location">
    <subcellularLocation>
        <location evidence="1">Nucleus</location>
    </subcellularLocation>
</comment>
<accession>A0AAD2HEY3</accession>
<keyword evidence="2" id="KW-0539">Nucleus</keyword>
<evidence type="ECO:0000256" key="4">
    <source>
        <dbReference type="SAM" id="MobiDB-lite"/>
    </source>
</evidence>
<protein>
    <submittedName>
        <fullName evidence="5">Uncharacterized protein</fullName>
    </submittedName>
</protein>
<feature type="coiled-coil region" evidence="3">
    <location>
        <begin position="202"/>
        <end position="229"/>
    </location>
</feature>
<proteinExistence type="predicted"/>
<reference evidence="5" key="1">
    <citation type="submission" date="2023-11" db="EMBL/GenBank/DDBJ databases">
        <authorList>
            <person name="De Vega J J."/>
            <person name="De Vega J J."/>
        </authorList>
    </citation>
    <scope>NUCLEOTIDE SEQUENCE</scope>
</reference>
<dbReference type="GO" id="GO:0000445">
    <property type="term" value="C:THO complex part of transcription export complex"/>
    <property type="evidence" value="ECO:0007669"/>
    <property type="project" value="InterPro"/>
</dbReference>
<evidence type="ECO:0000256" key="2">
    <source>
        <dbReference type="ARBA" id="ARBA00023242"/>
    </source>
</evidence>
<organism evidence="5 6">
    <name type="scientific">Mycena citricolor</name>
    <dbReference type="NCBI Taxonomy" id="2018698"/>
    <lineage>
        <taxon>Eukaryota</taxon>
        <taxon>Fungi</taxon>
        <taxon>Dikarya</taxon>
        <taxon>Basidiomycota</taxon>
        <taxon>Agaricomycotina</taxon>
        <taxon>Agaricomycetes</taxon>
        <taxon>Agaricomycetidae</taxon>
        <taxon>Agaricales</taxon>
        <taxon>Marasmiineae</taxon>
        <taxon>Mycenaceae</taxon>
        <taxon>Mycena</taxon>
    </lineage>
</organism>
<dbReference type="GO" id="GO:0006397">
    <property type="term" value="P:mRNA processing"/>
    <property type="evidence" value="ECO:0007669"/>
    <property type="project" value="InterPro"/>
</dbReference>
<evidence type="ECO:0000256" key="3">
    <source>
        <dbReference type="SAM" id="Coils"/>
    </source>
</evidence>
<dbReference type="Proteomes" id="UP001295794">
    <property type="component" value="Unassembled WGS sequence"/>
</dbReference>
<keyword evidence="3" id="KW-0175">Coiled coil</keyword>
<evidence type="ECO:0000313" key="5">
    <source>
        <dbReference type="EMBL" id="CAK5275489.1"/>
    </source>
</evidence>